<comment type="caution">
    <text evidence="2">The sequence shown here is derived from an EMBL/GenBank/DDBJ whole genome shotgun (WGS) entry which is preliminary data.</text>
</comment>
<dbReference type="AlphaFoldDB" id="A0AAP0PMD3"/>
<proteinExistence type="predicted"/>
<name>A0AAP0PMD3_9MAGN</name>
<feature type="chain" id="PRO_5042981409" description="Secreted protein" evidence="1">
    <location>
        <begin position="29"/>
        <end position="83"/>
    </location>
</feature>
<evidence type="ECO:0000313" key="2">
    <source>
        <dbReference type="EMBL" id="KAK9146066.1"/>
    </source>
</evidence>
<keyword evidence="3" id="KW-1185">Reference proteome</keyword>
<evidence type="ECO:0008006" key="4">
    <source>
        <dbReference type="Google" id="ProtNLM"/>
    </source>
</evidence>
<accession>A0AAP0PMD3</accession>
<dbReference type="EMBL" id="JBBNAE010000002">
    <property type="protein sequence ID" value="KAK9146066.1"/>
    <property type="molecule type" value="Genomic_DNA"/>
</dbReference>
<sequence length="83" mass="9173">MTWNPHVCLPRASATGLMVLGPLLACDASSFEILHVTEVSLYRLLRLITTCKFHGLSAMECGNCCGVCLPPFKDSCTHYIDWI</sequence>
<evidence type="ECO:0000313" key="3">
    <source>
        <dbReference type="Proteomes" id="UP001417504"/>
    </source>
</evidence>
<gene>
    <name evidence="2" type="ORF">Sjap_005969</name>
</gene>
<evidence type="ECO:0000256" key="1">
    <source>
        <dbReference type="SAM" id="SignalP"/>
    </source>
</evidence>
<reference evidence="2 3" key="1">
    <citation type="submission" date="2024-01" db="EMBL/GenBank/DDBJ databases">
        <title>Genome assemblies of Stephania.</title>
        <authorList>
            <person name="Yang L."/>
        </authorList>
    </citation>
    <scope>NUCLEOTIDE SEQUENCE [LARGE SCALE GENOMIC DNA]</scope>
    <source>
        <strain evidence="2">QJT</strain>
        <tissue evidence="2">Leaf</tissue>
    </source>
</reference>
<protein>
    <recommendedName>
        <fullName evidence="4">Secreted protein</fullName>
    </recommendedName>
</protein>
<dbReference type="Proteomes" id="UP001417504">
    <property type="component" value="Unassembled WGS sequence"/>
</dbReference>
<feature type="signal peptide" evidence="1">
    <location>
        <begin position="1"/>
        <end position="28"/>
    </location>
</feature>
<keyword evidence="1" id="KW-0732">Signal</keyword>
<organism evidence="2 3">
    <name type="scientific">Stephania japonica</name>
    <dbReference type="NCBI Taxonomy" id="461633"/>
    <lineage>
        <taxon>Eukaryota</taxon>
        <taxon>Viridiplantae</taxon>
        <taxon>Streptophyta</taxon>
        <taxon>Embryophyta</taxon>
        <taxon>Tracheophyta</taxon>
        <taxon>Spermatophyta</taxon>
        <taxon>Magnoliopsida</taxon>
        <taxon>Ranunculales</taxon>
        <taxon>Menispermaceae</taxon>
        <taxon>Menispermoideae</taxon>
        <taxon>Cissampelideae</taxon>
        <taxon>Stephania</taxon>
    </lineage>
</organism>